<keyword evidence="2" id="KW-1185">Reference proteome</keyword>
<dbReference type="EMBL" id="CP044621">
    <property type="protein sequence ID" value="QRD84955.1"/>
    <property type="molecule type" value="Genomic_DNA"/>
</dbReference>
<dbReference type="AlphaFoldDB" id="A0A7U2QW23"/>
<proteinExistence type="predicted"/>
<gene>
    <name evidence="1" type="ORF">F9C07_9214</name>
</gene>
<sequence>MLGVAANSVQRPVVEYEQSSVSSSFFRVLLSSMTNVTDRRELAIFENTSRQNKEHKSPEVQNYFIAKGRRSDF</sequence>
<reference evidence="2" key="1">
    <citation type="journal article" date="2021" name="G3 (Bethesda)">
        <title>Chromosome assembled and annotated genome sequence of Aspergillus flavus NRRL 3357.</title>
        <authorList>
            <person name="Skerker J.M."/>
            <person name="Pianalto K.M."/>
            <person name="Mondo S.J."/>
            <person name="Yang K."/>
            <person name="Arkin A.P."/>
            <person name="Keller N.P."/>
            <person name="Grigoriev I.V."/>
            <person name="Louise Glass N.L."/>
        </authorList>
    </citation>
    <scope>NUCLEOTIDE SEQUENCE [LARGE SCALE GENOMIC DNA]</scope>
    <source>
        <strain evidence="2">ATCC 200026 / FGSC A1120 / IAM 13836 / NRRL 3357 / JCM 12722 / SRRC 167</strain>
    </source>
</reference>
<name>A0A7U2QW23_ASPFN</name>
<organism evidence="1 2">
    <name type="scientific">Aspergillus flavus (strain ATCC 200026 / FGSC A1120 / IAM 13836 / NRRL 3357 / JCM 12722 / SRRC 167)</name>
    <dbReference type="NCBI Taxonomy" id="332952"/>
    <lineage>
        <taxon>Eukaryota</taxon>
        <taxon>Fungi</taxon>
        <taxon>Dikarya</taxon>
        <taxon>Ascomycota</taxon>
        <taxon>Pezizomycotina</taxon>
        <taxon>Eurotiomycetes</taxon>
        <taxon>Eurotiomycetidae</taxon>
        <taxon>Eurotiales</taxon>
        <taxon>Aspergillaceae</taxon>
        <taxon>Aspergillus</taxon>
        <taxon>Aspergillus subgen. Circumdati</taxon>
    </lineage>
</organism>
<protein>
    <submittedName>
        <fullName evidence="1">Uncharacterized protein</fullName>
    </submittedName>
</protein>
<dbReference type="Proteomes" id="UP000596276">
    <property type="component" value="Chromosome 5"/>
</dbReference>
<accession>A0A7U2QW23</accession>
<evidence type="ECO:0000313" key="2">
    <source>
        <dbReference type="Proteomes" id="UP000596276"/>
    </source>
</evidence>
<dbReference type="VEuPathDB" id="FungiDB:F9C07_9214"/>
<evidence type="ECO:0000313" key="1">
    <source>
        <dbReference type="EMBL" id="QRD84955.1"/>
    </source>
</evidence>